<dbReference type="SUPFAM" id="SSF52374">
    <property type="entry name" value="Nucleotidylyl transferase"/>
    <property type="match status" value="1"/>
</dbReference>
<keyword evidence="1 4" id="KW-0808">Transferase</keyword>
<organism evidence="4">
    <name type="scientific">viral metagenome</name>
    <dbReference type="NCBI Taxonomy" id="1070528"/>
    <lineage>
        <taxon>unclassified sequences</taxon>
        <taxon>metagenomes</taxon>
        <taxon>organismal metagenomes</taxon>
    </lineage>
</organism>
<dbReference type="Pfam" id="PF01467">
    <property type="entry name" value="CTP_transf_like"/>
    <property type="match status" value="1"/>
</dbReference>
<dbReference type="EMBL" id="MT142909">
    <property type="protein sequence ID" value="QJA90384.1"/>
    <property type="molecule type" value="Genomic_DNA"/>
</dbReference>
<feature type="domain" description="Cytidyltransferase-like" evidence="3">
    <location>
        <begin position="2"/>
        <end position="116"/>
    </location>
</feature>
<evidence type="ECO:0000259" key="3">
    <source>
        <dbReference type="Pfam" id="PF01467"/>
    </source>
</evidence>
<evidence type="ECO:0000256" key="2">
    <source>
        <dbReference type="ARBA" id="ARBA00022695"/>
    </source>
</evidence>
<dbReference type="AlphaFoldDB" id="A0A6M3LAJ9"/>
<dbReference type="InterPro" id="IPR014729">
    <property type="entry name" value="Rossmann-like_a/b/a_fold"/>
</dbReference>
<dbReference type="Gene3D" id="3.40.50.620">
    <property type="entry name" value="HUPs"/>
    <property type="match status" value="1"/>
</dbReference>
<dbReference type="NCBIfam" id="TIGR00125">
    <property type="entry name" value="cyt_tran_rel"/>
    <property type="match status" value="1"/>
</dbReference>
<dbReference type="PANTHER" id="PTHR43793:SF1">
    <property type="entry name" value="FAD SYNTHASE"/>
    <property type="match status" value="1"/>
</dbReference>
<gene>
    <name evidence="4" type="ORF">MM415B02381_0010</name>
</gene>
<keyword evidence="2 4" id="KW-0548">Nucleotidyltransferase</keyword>
<dbReference type="GO" id="GO:0016779">
    <property type="term" value="F:nucleotidyltransferase activity"/>
    <property type="evidence" value="ECO:0007669"/>
    <property type="project" value="UniProtKB-KW"/>
</dbReference>
<protein>
    <submittedName>
        <fullName evidence="4">Putative cytidylyltransferase</fullName>
    </submittedName>
</protein>
<reference evidence="4" key="1">
    <citation type="submission" date="2020-03" db="EMBL/GenBank/DDBJ databases">
        <title>The deep terrestrial virosphere.</title>
        <authorList>
            <person name="Holmfeldt K."/>
            <person name="Nilsson E."/>
            <person name="Simone D."/>
            <person name="Lopez-Fernandez M."/>
            <person name="Wu X."/>
            <person name="de Brujin I."/>
            <person name="Lundin D."/>
            <person name="Andersson A."/>
            <person name="Bertilsson S."/>
            <person name="Dopson M."/>
        </authorList>
    </citation>
    <scope>NUCLEOTIDE SEQUENCE</scope>
    <source>
        <strain evidence="4">MM415B02381</strain>
    </source>
</reference>
<proteinExistence type="predicted"/>
<sequence length="136" mass="14963">MVAGRFDPCHDGHIDHIRKAAVLGDYLVIVTHPDDVIDRLKAPHKHNVPLWARIAILQGLLLYYQIPGSVLVSQDNDGKVAKTIRLLRPQIFAKGGDRTPDNMPREELEACADVGCQIVYGAGDLLNSSTKIMENG</sequence>
<dbReference type="InterPro" id="IPR050385">
    <property type="entry name" value="Archaeal_FAD_synthase"/>
</dbReference>
<evidence type="ECO:0000256" key="1">
    <source>
        <dbReference type="ARBA" id="ARBA00022679"/>
    </source>
</evidence>
<dbReference type="InterPro" id="IPR004821">
    <property type="entry name" value="Cyt_trans-like"/>
</dbReference>
<name>A0A6M3LAJ9_9ZZZZ</name>
<evidence type="ECO:0000313" key="4">
    <source>
        <dbReference type="EMBL" id="QJA90384.1"/>
    </source>
</evidence>
<dbReference type="PANTHER" id="PTHR43793">
    <property type="entry name" value="FAD SYNTHASE"/>
    <property type="match status" value="1"/>
</dbReference>
<accession>A0A6M3LAJ9</accession>